<reference evidence="2" key="1">
    <citation type="journal article" date="2023" name="Science">
        <title>Genome structures resolve the early diversification of teleost fishes.</title>
        <authorList>
            <person name="Parey E."/>
            <person name="Louis A."/>
            <person name="Montfort J."/>
            <person name="Bouchez O."/>
            <person name="Roques C."/>
            <person name="Iampietro C."/>
            <person name="Lluch J."/>
            <person name="Castinel A."/>
            <person name="Donnadieu C."/>
            <person name="Desvignes T."/>
            <person name="Floi Bucao C."/>
            <person name="Jouanno E."/>
            <person name="Wen M."/>
            <person name="Mejri S."/>
            <person name="Dirks R."/>
            <person name="Jansen H."/>
            <person name="Henkel C."/>
            <person name="Chen W.J."/>
            <person name="Zahm M."/>
            <person name="Cabau C."/>
            <person name="Klopp C."/>
            <person name="Thompson A.W."/>
            <person name="Robinson-Rechavi M."/>
            <person name="Braasch I."/>
            <person name="Lecointre G."/>
            <person name="Bobe J."/>
            <person name="Postlethwait J.H."/>
            <person name="Berthelot C."/>
            <person name="Roest Crollius H."/>
            <person name="Guiguen Y."/>
        </authorList>
    </citation>
    <scope>NUCLEOTIDE SEQUENCE</scope>
    <source>
        <strain evidence="2">NC1722</strain>
    </source>
</reference>
<gene>
    <name evidence="2" type="ORF">AAFF_G00329350</name>
</gene>
<dbReference type="Proteomes" id="UP001221898">
    <property type="component" value="Unassembled WGS sequence"/>
</dbReference>
<evidence type="ECO:0000313" key="2">
    <source>
        <dbReference type="EMBL" id="KAJ8405014.1"/>
    </source>
</evidence>
<dbReference type="EMBL" id="JAINUG010000050">
    <property type="protein sequence ID" value="KAJ8405014.1"/>
    <property type="molecule type" value="Genomic_DNA"/>
</dbReference>
<organism evidence="2 3">
    <name type="scientific">Aldrovandia affinis</name>
    <dbReference type="NCBI Taxonomy" id="143900"/>
    <lineage>
        <taxon>Eukaryota</taxon>
        <taxon>Metazoa</taxon>
        <taxon>Chordata</taxon>
        <taxon>Craniata</taxon>
        <taxon>Vertebrata</taxon>
        <taxon>Euteleostomi</taxon>
        <taxon>Actinopterygii</taxon>
        <taxon>Neopterygii</taxon>
        <taxon>Teleostei</taxon>
        <taxon>Notacanthiformes</taxon>
        <taxon>Halosauridae</taxon>
        <taxon>Aldrovandia</taxon>
    </lineage>
</organism>
<accession>A0AAD7WQV3</accession>
<sequence length="106" mass="11629">MPLSRYILALRAFGCQRADDIKERPKIDPRKAGGISQIAGSGRALLTGPGKETGLGASRPWRRCETTAAVRQSRHWLRVPGWVGSSLRDTVAHFTSGPNYSLRLTN</sequence>
<feature type="region of interest" description="Disordered" evidence="1">
    <location>
        <begin position="26"/>
        <end position="60"/>
    </location>
</feature>
<proteinExistence type="predicted"/>
<name>A0AAD7WQV3_9TELE</name>
<evidence type="ECO:0000313" key="3">
    <source>
        <dbReference type="Proteomes" id="UP001221898"/>
    </source>
</evidence>
<evidence type="ECO:0000256" key="1">
    <source>
        <dbReference type="SAM" id="MobiDB-lite"/>
    </source>
</evidence>
<dbReference type="AlphaFoldDB" id="A0AAD7WQV3"/>
<comment type="caution">
    <text evidence="2">The sequence shown here is derived from an EMBL/GenBank/DDBJ whole genome shotgun (WGS) entry which is preliminary data.</text>
</comment>
<keyword evidence="3" id="KW-1185">Reference proteome</keyword>
<protein>
    <submittedName>
        <fullName evidence="2">Uncharacterized protein</fullName>
    </submittedName>
</protein>